<keyword evidence="1" id="KW-0812">Transmembrane</keyword>
<evidence type="ECO:0000256" key="1">
    <source>
        <dbReference type="SAM" id="Phobius"/>
    </source>
</evidence>
<accession>A0A2N3KV57</accession>
<evidence type="ECO:0000313" key="3">
    <source>
        <dbReference type="Proteomes" id="UP000233597"/>
    </source>
</evidence>
<keyword evidence="1" id="KW-0472">Membrane</keyword>
<proteinExistence type="predicted"/>
<keyword evidence="1" id="KW-1133">Transmembrane helix</keyword>
<protein>
    <submittedName>
        <fullName evidence="2">Uncharacterized protein</fullName>
    </submittedName>
</protein>
<name>A0A2N3KV57_9PROT</name>
<dbReference type="RefSeq" id="WP_101266035.1">
    <property type="nucleotide sequence ID" value="NZ_NWTK01000005.1"/>
</dbReference>
<organism evidence="2 3">
    <name type="scientific">Thalassospira marina</name>
    <dbReference type="NCBI Taxonomy" id="2048283"/>
    <lineage>
        <taxon>Bacteria</taxon>
        <taxon>Pseudomonadati</taxon>
        <taxon>Pseudomonadota</taxon>
        <taxon>Alphaproteobacteria</taxon>
        <taxon>Rhodospirillales</taxon>
        <taxon>Thalassospiraceae</taxon>
        <taxon>Thalassospira</taxon>
    </lineage>
</organism>
<dbReference type="AlphaFoldDB" id="A0A2N3KV57"/>
<feature type="transmembrane region" description="Helical" evidence="1">
    <location>
        <begin position="12"/>
        <end position="34"/>
    </location>
</feature>
<sequence length="224" mass="25146">MMTSRKNRQVNIYYKAVIGLVAFTTIIAIFGVVFDILEYCDNGAICRFARRFQWETLCAGLYGLAGGLAVIAVSKEQIGEAKESAVKERLFEVDSVISETETVITRITDQISKISTGKSINNPQEANKEYKQLQATASMVPKDIMGIVTTNRTLPISLREACSNAVKSLYPITEGHIFFYANPHDQASIDKEVRYMNDIINKACMAISHCKSERDRYAEILRNR</sequence>
<comment type="caution">
    <text evidence="2">The sequence shown here is derived from an EMBL/GenBank/DDBJ whole genome shotgun (WGS) entry which is preliminary data.</text>
</comment>
<evidence type="ECO:0000313" key="2">
    <source>
        <dbReference type="EMBL" id="PKR54427.1"/>
    </source>
</evidence>
<dbReference type="Proteomes" id="UP000233597">
    <property type="component" value="Unassembled WGS sequence"/>
</dbReference>
<dbReference type="EMBL" id="NWTK01000005">
    <property type="protein sequence ID" value="PKR54427.1"/>
    <property type="molecule type" value="Genomic_DNA"/>
</dbReference>
<reference evidence="2 3" key="1">
    <citation type="submission" date="2017-09" db="EMBL/GenBank/DDBJ databases">
        <title>Biodiversity and function of Thalassospira species in the particle-attached aromatic-hydrocarbon-degrading consortia from the surface seawater of the South China Sea.</title>
        <authorList>
            <person name="Dong C."/>
            <person name="Liu R."/>
            <person name="Shao Z."/>
        </authorList>
    </citation>
    <scope>NUCLEOTIDE SEQUENCE [LARGE SCALE GENOMIC DNA]</scope>
    <source>
        <strain evidence="2 3">CSC1P2</strain>
    </source>
</reference>
<feature type="transmembrane region" description="Helical" evidence="1">
    <location>
        <begin position="54"/>
        <end position="73"/>
    </location>
</feature>
<gene>
    <name evidence="2" type="ORF">COO20_09870</name>
</gene>